<comment type="caution">
    <text evidence="1">The sequence shown here is derived from an EMBL/GenBank/DDBJ whole genome shotgun (WGS) entry which is preliminary data.</text>
</comment>
<evidence type="ECO:0000313" key="2">
    <source>
        <dbReference type="Proteomes" id="UP000814140"/>
    </source>
</evidence>
<sequence>MPQFQRKRKTPHPRNPVCRSAMLPWLLMCHLPVLVEHEELSRSPDETGNVKETALSVRTISGAAAPVQIGSTTTSTSPPTHQHSPLSPPSHSSHPIPSEHHAPVSKETKETKEDEESEEDEWVLPAKKVKGLSSSVQSSVGKKKKRSDEIWTSEK</sequence>
<dbReference type="Proteomes" id="UP000814140">
    <property type="component" value="Unassembled WGS sequence"/>
</dbReference>
<organism evidence="1 2">
    <name type="scientific">Artomyces pyxidatus</name>
    <dbReference type="NCBI Taxonomy" id="48021"/>
    <lineage>
        <taxon>Eukaryota</taxon>
        <taxon>Fungi</taxon>
        <taxon>Dikarya</taxon>
        <taxon>Basidiomycota</taxon>
        <taxon>Agaricomycotina</taxon>
        <taxon>Agaricomycetes</taxon>
        <taxon>Russulales</taxon>
        <taxon>Auriscalpiaceae</taxon>
        <taxon>Artomyces</taxon>
    </lineage>
</organism>
<protein>
    <submittedName>
        <fullName evidence="1">Uncharacterized protein</fullName>
    </submittedName>
</protein>
<proteinExistence type="predicted"/>
<evidence type="ECO:0000313" key="1">
    <source>
        <dbReference type="EMBL" id="KAI0060615.1"/>
    </source>
</evidence>
<keyword evidence="2" id="KW-1185">Reference proteome</keyword>
<dbReference type="EMBL" id="MU277218">
    <property type="protein sequence ID" value="KAI0060615.1"/>
    <property type="molecule type" value="Genomic_DNA"/>
</dbReference>
<gene>
    <name evidence="1" type="ORF">BV25DRAFT_948406</name>
</gene>
<reference evidence="1" key="2">
    <citation type="journal article" date="2022" name="New Phytol.">
        <title>Evolutionary transition to the ectomycorrhizal habit in the genomes of a hyperdiverse lineage of mushroom-forming fungi.</title>
        <authorList>
            <person name="Looney B."/>
            <person name="Miyauchi S."/>
            <person name="Morin E."/>
            <person name="Drula E."/>
            <person name="Courty P.E."/>
            <person name="Kohler A."/>
            <person name="Kuo A."/>
            <person name="LaButti K."/>
            <person name="Pangilinan J."/>
            <person name="Lipzen A."/>
            <person name="Riley R."/>
            <person name="Andreopoulos W."/>
            <person name="He G."/>
            <person name="Johnson J."/>
            <person name="Nolan M."/>
            <person name="Tritt A."/>
            <person name="Barry K.W."/>
            <person name="Grigoriev I.V."/>
            <person name="Nagy L.G."/>
            <person name="Hibbett D."/>
            <person name="Henrissat B."/>
            <person name="Matheny P.B."/>
            <person name="Labbe J."/>
            <person name="Martin F.M."/>
        </authorList>
    </citation>
    <scope>NUCLEOTIDE SEQUENCE</scope>
    <source>
        <strain evidence="1">HHB10654</strain>
    </source>
</reference>
<name>A0ACB8SXF2_9AGAM</name>
<accession>A0ACB8SXF2</accession>
<reference evidence="1" key="1">
    <citation type="submission" date="2021-03" db="EMBL/GenBank/DDBJ databases">
        <authorList>
            <consortium name="DOE Joint Genome Institute"/>
            <person name="Ahrendt S."/>
            <person name="Looney B.P."/>
            <person name="Miyauchi S."/>
            <person name="Morin E."/>
            <person name="Drula E."/>
            <person name="Courty P.E."/>
            <person name="Chicoki N."/>
            <person name="Fauchery L."/>
            <person name="Kohler A."/>
            <person name="Kuo A."/>
            <person name="Labutti K."/>
            <person name="Pangilinan J."/>
            <person name="Lipzen A."/>
            <person name="Riley R."/>
            <person name="Andreopoulos W."/>
            <person name="He G."/>
            <person name="Johnson J."/>
            <person name="Barry K.W."/>
            <person name="Grigoriev I.V."/>
            <person name="Nagy L."/>
            <person name="Hibbett D."/>
            <person name="Henrissat B."/>
            <person name="Matheny P.B."/>
            <person name="Labbe J."/>
            <person name="Martin F."/>
        </authorList>
    </citation>
    <scope>NUCLEOTIDE SEQUENCE</scope>
    <source>
        <strain evidence="1">HHB10654</strain>
    </source>
</reference>